<evidence type="ECO:0000256" key="3">
    <source>
        <dbReference type="ARBA" id="ARBA00022741"/>
    </source>
</evidence>
<comment type="similarity">
    <text evidence="1">Belongs to the ABC transporter superfamily.</text>
</comment>
<evidence type="ECO:0000256" key="2">
    <source>
        <dbReference type="ARBA" id="ARBA00022448"/>
    </source>
</evidence>
<dbReference type="PANTHER" id="PTHR43335">
    <property type="entry name" value="ABC TRANSPORTER, ATP-BINDING PROTEIN"/>
    <property type="match status" value="1"/>
</dbReference>
<dbReference type="GO" id="GO:0016887">
    <property type="term" value="F:ATP hydrolysis activity"/>
    <property type="evidence" value="ECO:0007669"/>
    <property type="project" value="InterPro"/>
</dbReference>
<dbReference type="InterPro" id="IPR017871">
    <property type="entry name" value="ABC_transporter-like_CS"/>
</dbReference>
<accession>A0AA45HIU0</accession>
<keyword evidence="4 6" id="KW-0067">ATP-binding</keyword>
<reference evidence="6 7" key="1">
    <citation type="submission" date="2018-05" db="EMBL/GenBank/DDBJ databases">
        <title>Genomic Encyclopedia of Type Strains, Phase IV (KMG-IV): sequencing the most valuable type-strain genomes for metagenomic binning, comparative biology and taxonomic classification.</title>
        <authorList>
            <person name="Goeker M."/>
        </authorList>
    </citation>
    <scope>NUCLEOTIDE SEQUENCE [LARGE SCALE GENOMIC DNA]</scope>
    <source>
        <strain evidence="6 7">DSM 24906</strain>
    </source>
</reference>
<evidence type="ECO:0000256" key="1">
    <source>
        <dbReference type="ARBA" id="ARBA00005417"/>
    </source>
</evidence>
<sequence>MSEDKIIIKNLNKFYGKKQALKDINLSIEKGMFGLLGRNGAGKTTLMRIIASTLTYTSGDIDVCGINIKNVKQIRKNIGYLPQDFSIYPSMKVYESLEYLGCLSKISTKVLNKRIEYMLEKVNLIEEKNMKIKALSGGMKRRLGIAQALLHEPKILIVDEPTAGLDPEERVRFRNLLSEVSTDRIVILSTHIVGDIEATCEKIGILNEGSLLYNGKVDDLIEKANNKVYKITTNKNELPILKKKYKITGMHTSGDKVIVRFISESLVTDAELCTPNIEDAYMFYLDKTTSGNGVEV</sequence>
<feature type="domain" description="ABC transporter" evidence="5">
    <location>
        <begin position="6"/>
        <end position="233"/>
    </location>
</feature>
<dbReference type="InterPro" id="IPR027417">
    <property type="entry name" value="P-loop_NTPase"/>
</dbReference>
<dbReference type="PROSITE" id="PS50893">
    <property type="entry name" value="ABC_TRANSPORTER_2"/>
    <property type="match status" value="1"/>
</dbReference>
<dbReference type="AlphaFoldDB" id="A0AA45HIU0"/>
<dbReference type="InterPro" id="IPR003439">
    <property type="entry name" value="ABC_transporter-like_ATP-bd"/>
</dbReference>
<dbReference type="GO" id="GO:0005524">
    <property type="term" value="F:ATP binding"/>
    <property type="evidence" value="ECO:0007669"/>
    <property type="project" value="UniProtKB-KW"/>
</dbReference>
<dbReference type="RefSeq" id="WP_109604796.1">
    <property type="nucleotide sequence ID" value="NZ_JAMHJO010000011.1"/>
</dbReference>
<name>A0AA45HIU0_9BACT</name>
<dbReference type="PANTHER" id="PTHR43335:SF2">
    <property type="entry name" value="ABC TRANSPORTER, ATP-BINDING PROTEIN"/>
    <property type="match status" value="1"/>
</dbReference>
<dbReference type="SUPFAM" id="SSF52540">
    <property type="entry name" value="P-loop containing nucleoside triphosphate hydrolases"/>
    <property type="match status" value="1"/>
</dbReference>
<keyword evidence="3" id="KW-0547">Nucleotide-binding</keyword>
<keyword evidence="2" id="KW-0813">Transport</keyword>
<dbReference type="Gene3D" id="3.40.50.300">
    <property type="entry name" value="P-loop containing nucleotide triphosphate hydrolases"/>
    <property type="match status" value="1"/>
</dbReference>
<proteinExistence type="inferred from homology"/>
<evidence type="ECO:0000256" key="4">
    <source>
        <dbReference type="ARBA" id="ARBA00022840"/>
    </source>
</evidence>
<comment type="caution">
    <text evidence="6">The sequence shown here is derived from an EMBL/GenBank/DDBJ whole genome shotgun (WGS) entry which is preliminary data.</text>
</comment>
<dbReference type="InterPro" id="IPR003593">
    <property type="entry name" value="AAA+_ATPase"/>
</dbReference>
<keyword evidence="7" id="KW-1185">Reference proteome</keyword>
<dbReference type="Proteomes" id="UP000245921">
    <property type="component" value="Unassembled WGS sequence"/>
</dbReference>
<evidence type="ECO:0000259" key="5">
    <source>
        <dbReference type="PROSITE" id="PS50893"/>
    </source>
</evidence>
<protein>
    <submittedName>
        <fullName evidence="6">ABC-2 type transport system ATP-binding protein</fullName>
    </submittedName>
</protein>
<dbReference type="PROSITE" id="PS00211">
    <property type="entry name" value="ABC_TRANSPORTER_1"/>
    <property type="match status" value="1"/>
</dbReference>
<evidence type="ECO:0000313" key="6">
    <source>
        <dbReference type="EMBL" id="PWJ93270.1"/>
    </source>
</evidence>
<dbReference type="EMBL" id="QGGI01000008">
    <property type="protein sequence ID" value="PWJ93270.1"/>
    <property type="molecule type" value="Genomic_DNA"/>
</dbReference>
<dbReference type="Pfam" id="PF00005">
    <property type="entry name" value="ABC_tran"/>
    <property type="match status" value="1"/>
</dbReference>
<dbReference type="CDD" id="cd03264">
    <property type="entry name" value="ABC_drug_resistance_like"/>
    <property type="match status" value="1"/>
</dbReference>
<evidence type="ECO:0000313" key="7">
    <source>
        <dbReference type="Proteomes" id="UP000245921"/>
    </source>
</evidence>
<organism evidence="6 7">
    <name type="scientific">Oceanotoga teriensis</name>
    <dbReference type="NCBI Taxonomy" id="515440"/>
    <lineage>
        <taxon>Bacteria</taxon>
        <taxon>Thermotogati</taxon>
        <taxon>Thermotogota</taxon>
        <taxon>Thermotogae</taxon>
        <taxon>Petrotogales</taxon>
        <taxon>Petrotogaceae</taxon>
        <taxon>Oceanotoga</taxon>
    </lineage>
</organism>
<gene>
    <name evidence="6" type="ORF">C7380_108100</name>
</gene>
<dbReference type="SMART" id="SM00382">
    <property type="entry name" value="AAA"/>
    <property type="match status" value="1"/>
</dbReference>